<reference evidence="15 16" key="1">
    <citation type="journal article" date="2015" name="Genome Biol.">
        <title>Comparative genomics of Steinernema reveals deeply conserved gene regulatory networks.</title>
        <authorList>
            <person name="Dillman A.R."/>
            <person name="Macchietto M."/>
            <person name="Porter C.F."/>
            <person name="Rogers A."/>
            <person name="Williams B."/>
            <person name="Antoshechkin I."/>
            <person name="Lee M.M."/>
            <person name="Goodwin Z."/>
            <person name="Lu X."/>
            <person name="Lewis E.E."/>
            <person name="Goodrich-Blair H."/>
            <person name="Stock S.P."/>
            <person name="Adams B.J."/>
            <person name="Sternberg P.W."/>
            <person name="Mortazavi A."/>
        </authorList>
    </citation>
    <scope>NUCLEOTIDE SEQUENCE [LARGE SCALE GENOMIC DNA]</scope>
    <source>
        <strain evidence="15 16">ALL</strain>
    </source>
</reference>
<feature type="signal peptide" evidence="13">
    <location>
        <begin position="1"/>
        <end position="16"/>
    </location>
</feature>
<evidence type="ECO:0000256" key="11">
    <source>
        <dbReference type="PIRSR" id="PIRSR601461-2"/>
    </source>
</evidence>
<feature type="chain" id="PRO_5020725632" description="Peptidase A1 domain-containing protein" evidence="13">
    <location>
        <begin position="17"/>
        <end position="394"/>
    </location>
</feature>
<keyword evidence="5 13" id="KW-0732">Signal</keyword>
<evidence type="ECO:0000313" key="16">
    <source>
        <dbReference type="Proteomes" id="UP000298663"/>
    </source>
</evidence>
<evidence type="ECO:0000256" key="2">
    <source>
        <dbReference type="ARBA" id="ARBA00007447"/>
    </source>
</evidence>
<keyword evidence="4 12" id="KW-0645">Protease</keyword>
<dbReference type="PROSITE" id="PS51767">
    <property type="entry name" value="PEPTIDASE_A1"/>
    <property type="match status" value="1"/>
</dbReference>
<keyword evidence="7 12" id="KW-0378">Hydrolase</keyword>
<feature type="active site" evidence="10">
    <location>
        <position position="277"/>
    </location>
</feature>
<dbReference type="SUPFAM" id="SSF50630">
    <property type="entry name" value="Acid proteases"/>
    <property type="match status" value="1"/>
</dbReference>
<dbReference type="STRING" id="34508.A0A4U5N1P8"/>
<keyword evidence="8 11" id="KW-1015">Disulfide bond</keyword>
<dbReference type="Pfam" id="PF00026">
    <property type="entry name" value="Asp"/>
    <property type="match status" value="1"/>
</dbReference>
<feature type="active site" evidence="10">
    <location>
        <position position="86"/>
    </location>
</feature>
<dbReference type="AlphaFoldDB" id="A0A4U5N1P8"/>
<reference evidence="15 16" key="2">
    <citation type="journal article" date="2019" name="G3 (Bethesda)">
        <title>Hybrid Assembly of the Genome of the Entomopathogenic Nematode Steinernema carpocapsae Identifies the X-Chromosome.</title>
        <authorList>
            <person name="Serra L."/>
            <person name="Macchietto M."/>
            <person name="Macias-Munoz A."/>
            <person name="McGill C.J."/>
            <person name="Rodriguez I.M."/>
            <person name="Rodriguez B."/>
            <person name="Murad R."/>
            <person name="Mortazavi A."/>
        </authorList>
    </citation>
    <scope>NUCLEOTIDE SEQUENCE [LARGE SCALE GENOMIC DNA]</scope>
    <source>
        <strain evidence="15 16">ALL</strain>
    </source>
</reference>
<dbReference type="InterPro" id="IPR021109">
    <property type="entry name" value="Peptidase_aspartic_dom_sf"/>
</dbReference>
<sequence length="394" mass="42539">MFKLVVLATLVAVLHAAVIETKLKRVPSVAERLIREGTWTKKLAEIYKRRANFASGTQPTYDWYDDFYLSNITIGTPPQEFLIVPDTGSSNLWVIDSSCNSQACQGYPGVPSKHRFNKGASKSFKELGTPFSIQYGSGSCDGTLGQDIVQFAGLTVKTQVFGVASDIADVFGYQPVDGIMGLGWPALAVDGVVPPIQNLISQGSLDKPLFSVWLDRKIRTDSGAPAGQITYGAIDGKNCDSNINYVPLTSKTYWQFALSGFSTGSYSYSNTDQVISDTGTSWIYAPQAVVDGVISATGATFNGDAGVYSVPCSQMKTLPDWVLTIGGHKYTIPSVEYVLDLSLGGGQCALTLNTMFGGGYMPSWILGDTFIRSYCNFYDVGNGRIGFSKAHHNL</sequence>
<comment type="caution">
    <text evidence="15">The sequence shown here is derived from an EMBL/GenBank/DDBJ whole genome shotgun (WGS) entry which is preliminary data.</text>
</comment>
<dbReference type="InterPro" id="IPR001461">
    <property type="entry name" value="Aspartic_peptidase_A1"/>
</dbReference>
<feature type="domain" description="Peptidase A1" evidence="14">
    <location>
        <begin position="68"/>
        <end position="388"/>
    </location>
</feature>
<dbReference type="GO" id="GO:0005764">
    <property type="term" value="C:lysosome"/>
    <property type="evidence" value="ECO:0007669"/>
    <property type="project" value="TreeGrafter"/>
</dbReference>
<evidence type="ECO:0000256" key="9">
    <source>
        <dbReference type="ARBA" id="ARBA00023180"/>
    </source>
</evidence>
<gene>
    <name evidence="15" type="ORF">L596_017445</name>
</gene>
<evidence type="ECO:0000256" key="6">
    <source>
        <dbReference type="ARBA" id="ARBA00022750"/>
    </source>
</evidence>
<evidence type="ECO:0000256" key="12">
    <source>
        <dbReference type="RuleBase" id="RU000454"/>
    </source>
</evidence>
<dbReference type="InterPro" id="IPR001969">
    <property type="entry name" value="Aspartic_peptidase_AS"/>
</dbReference>
<evidence type="ECO:0000259" key="14">
    <source>
        <dbReference type="PROSITE" id="PS51767"/>
    </source>
</evidence>
<protein>
    <recommendedName>
        <fullName evidence="14">Peptidase A1 domain-containing protein</fullName>
    </recommendedName>
</protein>
<comment type="similarity">
    <text evidence="2 12">Belongs to the peptidase A1 family.</text>
</comment>
<dbReference type="FunFam" id="2.40.70.10:FF:000058">
    <property type="entry name" value="ASpartyl Protease"/>
    <property type="match status" value="1"/>
</dbReference>
<dbReference type="OrthoDB" id="5853681at2759"/>
<keyword evidence="3" id="KW-0964">Secreted</keyword>
<evidence type="ECO:0000256" key="1">
    <source>
        <dbReference type="ARBA" id="ARBA00004613"/>
    </source>
</evidence>
<dbReference type="PRINTS" id="PR00792">
    <property type="entry name" value="PEPSIN"/>
</dbReference>
<dbReference type="InterPro" id="IPR033121">
    <property type="entry name" value="PEPTIDASE_A1"/>
</dbReference>
<evidence type="ECO:0000313" key="15">
    <source>
        <dbReference type="EMBL" id="TKR76286.1"/>
    </source>
</evidence>
<dbReference type="GO" id="GO:0004190">
    <property type="term" value="F:aspartic-type endopeptidase activity"/>
    <property type="evidence" value="ECO:0007669"/>
    <property type="project" value="UniProtKB-KW"/>
</dbReference>
<keyword evidence="9" id="KW-0325">Glycoprotein</keyword>
<dbReference type="Gene3D" id="2.40.70.10">
    <property type="entry name" value="Acid Proteases"/>
    <property type="match status" value="2"/>
</dbReference>
<evidence type="ECO:0000256" key="10">
    <source>
        <dbReference type="PIRSR" id="PIRSR601461-1"/>
    </source>
</evidence>
<dbReference type="PROSITE" id="PS00141">
    <property type="entry name" value="ASP_PROTEASE"/>
    <property type="match status" value="1"/>
</dbReference>
<dbReference type="InterPro" id="IPR034164">
    <property type="entry name" value="Pepsin-like_dom"/>
</dbReference>
<evidence type="ECO:0000256" key="4">
    <source>
        <dbReference type="ARBA" id="ARBA00022670"/>
    </source>
</evidence>
<dbReference type="PANTHER" id="PTHR47966:SF8">
    <property type="entry name" value="ASPARTIC PROTEASE 1-RELATED"/>
    <property type="match status" value="1"/>
</dbReference>
<dbReference type="CDD" id="cd05471">
    <property type="entry name" value="pepsin_like"/>
    <property type="match status" value="1"/>
</dbReference>
<dbReference type="EMBL" id="AZBU02000005">
    <property type="protein sequence ID" value="TKR76286.1"/>
    <property type="molecule type" value="Genomic_DNA"/>
</dbReference>
<feature type="disulfide bond" evidence="11">
    <location>
        <begin position="312"/>
        <end position="348"/>
    </location>
</feature>
<keyword evidence="6 12" id="KW-0064">Aspartyl protease</keyword>
<evidence type="ECO:0000256" key="13">
    <source>
        <dbReference type="SAM" id="SignalP"/>
    </source>
</evidence>
<organism evidence="15 16">
    <name type="scientific">Steinernema carpocapsae</name>
    <name type="common">Entomopathogenic nematode</name>
    <dbReference type="NCBI Taxonomy" id="34508"/>
    <lineage>
        <taxon>Eukaryota</taxon>
        <taxon>Metazoa</taxon>
        <taxon>Ecdysozoa</taxon>
        <taxon>Nematoda</taxon>
        <taxon>Chromadorea</taxon>
        <taxon>Rhabditida</taxon>
        <taxon>Tylenchina</taxon>
        <taxon>Panagrolaimomorpha</taxon>
        <taxon>Strongyloidoidea</taxon>
        <taxon>Steinernematidae</taxon>
        <taxon>Steinernema</taxon>
    </lineage>
</organism>
<evidence type="ECO:0000256" key="7">
    <source>
        <dbReference type="ARBA" id="ARBA00022801"/>
    </source>
</evidence>
<evidence type="ECO:0000256" key="3">
    <source>
        <dbReference type="ARBA" id="ARBA00022525"/>
    </source>
</evidence>
<comment type="subcellular location">
    <subcellularLocation>
        <location evidence="1">Secreted</location>
    </subcellularLocation>
</comment>
<proteinExistence type="inferred from homology"/>
<dbReference type="PANTHER" id="PTHR47966">
    <property type="entry name" value="BETA-SITE APP-CLEAVING ENZYME, ISOFORM A-RELATED"/>
    <property type="match status" value="1"/>
</dbReference>
<dbReference type="GO" id="GO:0006508">
    <property type="term" value="P:proteolysis"/>
    <property type="evidence" value="ECO:0007669"/>
    <property type="project" value="UniProtKB-KW"/>
</dbReference>
<evidence type="ECO:0000256" key="5">
    <source>
        <dbReference type="ARBA" id="ARBA00022729"/>
    </source>
</evidence>
<evidence type="ECO:0000256" key="8">
    <source>
        <dbReference type="ARBA" id="ARBA00023157"/>
    </source>
</evidence>
<name>A0A4U5N1P8_STECR</name>
<accession>A0A4U5N1P8</accession>
<dbReference type="FunFam" id="2.40.70.10:FF:000008">
    <property type="entry name" value="Cathepsin D"/>
    <property type="match status" value="1"/>
</dbReference>
<dbReference type="GO" id="GO:0005576">
    <property type="term" value="C:extracellular region"/>
    <property type="evidence" value="ECO:0007669"/>
    <property type="project" value="UniProtKB-SubCell"/>
</dbReference>
<keyword evidence="16" id="KW-1185">Reference proteome</keyword>
<dbReference type="Proteomes" id="UP000298663">
    <property type="component" value="Unassembled WGS sequence"/>
</dbReference>